<reference evidence="3" key="1">
    <citation type="submission" date="2022-11" db="UniProtKB">
        <authorList>
            <consortium name="WormBaseParasite"/>
        </authorList>
    </citation>
    <scope>IDENTIFICATION</scope>
</reference>
<feature type="compositionally biased region" description="Basic and acidic residues" evidence="1">
    <location>
        <begin position="92"/>
        <end position="101"/>
    </location>
</feature>
<evidence type="ECO:0000256" key="1">
    <source>
        <dbReference type="SAM" id="MobiDB-lite"/>
    </source>
</evidence>
<organism evidence="2 3">
    <name type="scientific">Ditylenchus dipsaci</name>
    <dbReference type="NCBI Taxonomy" id="166011"/>
    <lineage>
        <taxon>Eukaryota</taxon>
        <taxon>Metazoa</taxon>
        <taxon>Ecdysozoa</taxon>
        <taxon>Nematoda</taxon>
        <taxon>Chromadorea</taxon>
        <taxon>Rhabditida</taxon>
        <taxon>Tylenchina</taxon>
        <taxon>Tylenchomorpha</taxon>
        <taxon>Sphaerularioidea</taxon>
        <taxon>Anguinidae</taxon>
        <taxon>Anguininae</taxon>
        <taxon>Ditylenchus</taxon>
    </lineage>
</organism>
<feature type="region of interest" description="Disordered" evidence="1">
    <location>
        <begin position="79"/>
        <end position="110"/>
    </location>
</feature>
<accession>A0A915CYR5</accession>
<protein>
    <submittedName>
        <fullName evidence="3">Uncharacterized protein</fullName>
    </submittedName>
</protein>
<evidence type="ECO:0000313" key="2">
    <source>
        <dbReference type="Proteomes" id="UP000887574"/>
    </source>
</evidence>
<dbReference type="WBParaSite" id="jg14085">
    <property type="protein sequence ID" value="jg14085"/>
    <property type="gene ID" value="jg14085"/>
</dbReference>
<feature type="region of interest" description="Disordered" evidence="1">
    <location>
        <begin position="1"/>
        <end position="26"/>
    </location>
</feature>
<evidence type="ECO:0000313" key="3">
    <source>
        <dbReference type="WBParaSite" id="jg14085"/>
    </source>
</evidence>
<proteinExistence type="predicted"/>
<dbReference type="Proteomes" id="UP000887574">
    <property type="component" value="Unplaced"/>
</dbReference>
<name>A0A915CYR5_9BILA</name>
<sequence>MPTYPVKLRKRQDEGKQIRRDRGNTGPALLFQKAQGRRPSIHPALQQKPIKFSAKNNFLSQQRASTLPAPARLTVVDDGERKGKWSAAAAHPDGHSPERAKQFHWPLFPQ</sequence>
<feature type="compositionally biased region" description="Basic and acidic residues" evidence="1">
    <location>
        <begin position="11"/>
        <end position="23"/>
    </location>
</feature>
<keyword evidence="2" id="KW-1185">Reference proteome</keyword>
<dbReference type="AlphaFoldDB" id="A0A915CYR5"/>